<dbReference type="Pfam" id="PF00270">
    <property type="entry name" value="DEAD"/>
    <property type="match status" value="1"/>
</dbReference>
<evidence type="ECO:0000256" key="8">
    <source>
        <dbReference type="ARBA" id="ARBA00022840"/>
    </source>
</evidence>
<evidence type="ECO:0000256" key="7">
    <source>
        <dbReference type="ARBA" id="ARBA00022806"/>
    </source>
</evidence>
<dbReference type="PANTHER" id="PTHR47959">
    <property type="entry name" value="ATP-DEPENDENT RNA HELICASE RHLE-RELATED"/>
    <property type="match status" value="1"/>
</dbReference>
<feature type="domain" description="HD Cas3-type" evidence="12">
    <location>
        <begin position="12"/>
        <end position="201"/>
    </location>
</feature>
<sequence>MIKLADIYAKSIHYGGTSLLNHTKDVVNAIELFAEQLDYPFDIELAKKGAVLHDIGKAHPHFRSRISEYNHDSLLKKRHFESITHRHEISSLAFLSAFPEEEWDALIDMVVGHHKSVQNDSKRKGILDISTDERDWASNHLLDWDEWWECGKELLESFGYNCPEISKENATESLQYVRKYCQQKKTGWSPWRGLLKAADHFASAFNEKTSEQLDSLFEKPNLSFYYGSDRRSELYPLSLIDTSDARLHTIVIAPTGAGKTDFLMKRCKGRIFYTLPFQASINAMYQRFKKVVPNKDIRLLHATSEIVVKREGGKNYVDEQILQPLAGSSIKVLTPHQIASIVFGIRGFETAMLDIKGCDVILDEIHTYSDFSQAMVLEVIKALKYLECRIHIGTATMPTLLYKKLIEILGSSENVYEVKLSDAELEKFNRHKVYKHSADYDISELINLAIENKEKLLIIYNTVKGAQQAFKKIEENYPSVPKMLIHSRFKRGLRVNLENNLKEFYNGTKDNVGFKPCIVVSTQVVEVSLDISFDRMITQCAPLDALIQRFGRVNRYRSEKNIGKLKSVHVIEPKGNVLPYKLDILQKSFSALPENGAVLEECSLQEGIDLVYDVFDMKEIDIHLKFIDNQIVLKELTDCKKSVLIEALEIEGATCILEADREKYLLSNWEQRIEFEIPVNWKTLRGYVKEYEQLEVGSRPFVVPQKEEMHEKYGLELVEHENIW</sequence>
<dbReference type="InterPro" id="IPR014001">
    <property type="entry name" value="Helicase_ATP-bd"/>
</dbReference>
<evidence type="ECO:0000256" key="9">
    <source>
        <dbReference type="ARBA" id="ARBA00023118"/>
    </source>
</evidence>
<comment type="similarity">
    <text evidence="10">Belongs to the DEAD box helicase family.</text>
</comment>
<comment type="similarity">
    <text evidence="1">In the N-terminal section; belongs to the CRISPR-associated nuclease Cas3-HD family.</text>
</comment>
<dbReference type="InterPro" id="IPR011545">
    <property type="entry name" value="DEAD/DEAH_box_helicase_dom"/>
</dbReference>
<evidence type="ECO:0000256" key="5">
    <source>
        <dbReference type="ARBA" id="ARBA00022741"/>
    </source>
</evidence>
<keyword evidence="8" id="KW-0067">ATP-binding</keyword>
<evidence type="ECO:0000256" key="4">
    <source>
        <dbReference type="ARBA" id="ARBA00022723"/>
    </source>
</evidence>
<dbReference type="InterPro" id="IPR006483">
    <property type="entry name" value="CRISPR-assoc_Cas3_HD"/>
</dbReference>
<evidence type="ECO:0000256" key="6">
    <source>
        <dbReference type="ARBA" id="ARBA00022801"/>
    </source>
</evidence>
<evidence type="ECO:0000256" key="10">
    <source>
        <dbReference type="ARBA" id="ARBA00038437"/>
    </source>
</evidence>
<accession>A0ABY4BLB2</accession>
<dbReference type="RefSeq" id="WP_243547926.1">
    <property type="nucleotide sequence ID" value="NZ_CP094532.1"/>
</dbReference>
<dbReference type="InterPro" id="IPR006675">
    <property type="entry name" value="HDIG_dom"/>
</dbReference>
<keyword evidence="14" id="KW-1185">Reference proteome</keyword>
<dbReference type="SMART" id="SM00490">
    <property type="entry name" value="HELICc"/>
    <property type="match status" value="1"/>
</dbReference>
<dbReference type="InterPro" id="IPR054712">
    <property type="entry name" value="Cas3-like_dom"/>
</dbReference>
<keyword evidence="4" id="KW-0479">Metal-binding</keyword>
<keyword evidence="3" id="KW-0540">Nuclease</keyword>
<feature type="domain" description="Helicase ATP-binding" evidence="11">
    <location>
        <begin position="240"/>
        <end position="415"/>
    </location>
</feature>
<dbReference type="NCBIfam" id="TIGR01587">
    <property type="entry name" value="cas3_core"/>
    <property type="match status" value="1"/>
</dbReference>
<dbReference type="Gene3D" id="1.10.3210.30">
    <property type="match status" value="1"/>
</dbReference>
<dbReference type="Pfam" id="PF22590">
    <property type="entry name" value="Cas3-like_C_2"/>
    <property type="match status" value="1"/>
</dbReference>
<keyword evidence="5" id="KW-0547">Nucleotide-binding</keyword>
<dbReference type="InterPro" id="IPR006474">
    <property type="entry name" value="Helicase_Cas3_CRISPR-ass_core"/>
</dbReference>
<dbReference type="InterPro" id="IPR001650">
    <property type="entry name" value="Helicase_C-like"/>
</dbReference>
<dbReference type="PROSITE" id="PS51192">
    <property type="entry name" value="HELICASE_ATP_BIND_1"/>
    <property type="match status" value="1"/>
</dbReference>
<organism evidence="13 14">
    <name type="scientific">Chryseobacterium suipulveris</name>
    <dbReference type="NCBI Taxonomy" id="2929800"/>
    <lineage>
        <taxon>Bacteria</taxon>
        <taxon>Pseudomonadati</taxon>
        <taxon>Bacteroidota</taxon>
        <taxon>Flavobacteriia</taxon>
        <taxon>Flavobacteriales</taxon>
        <taxon>Weeksellaceae</taxon>
        <taxon>Chryseobacterium group</taxon>
        <taxon>Chryseobacterium</taxon>
    </lineage>
</organism>
<evidence type="ECO:0000256" key="2">
    <source>
        <dbReference type="ARBA" id="ARBA00009046"/>
    </source>
</evidence>
<comment type="similarity">
    <text evidence="2">In the central section; belongs to the CRISPR-associated helicase Cas3 family.</text>
</comment>
<dbReference type="Gene3D" id="3.40.50.300">
    <property type="entry name" value="P-loop containing nucleotide triphosphate hydrolases"/>
    <property type="match status" value="2"/>
</dbReference>
<keyword evidence="9" id="KW-0051">Antiviral defense</keyword>
<keyword evidence="6" id="KW-0378">Hydrolase</keyword>
<dbReference type="Proteomes" id="UP000831460">
    <property type="component" value="Chromosome"/>
</dbReference>
<dbReference type="PANTHER" id="PTHR47959:SF16">
    <property type="entry name" value="CRISPR-ASSOCIATED NUCLEASE_HELICASE CAS3-RELATED"/>
    <property type="match status" value="1"/>
</dbReference>
<dbReference type="InterPro" id="IPR038257">
    <property type="entry name" value="CRISPR-assoc_Cas3_HD_sf"/>
</dbReference>
<reference evidence="13 14" key="1">
    <citation type="submission" date="2022-03" db="EMBL/GenBank/DDBJ databases">
        <title>Chryseobacterium sp. isolated from particulate matters in swine house.</title>
        <authorList>
            <person name="Won M."/>
            <person name="Kim S.-J."/>
            <person name="Kwon S.-W."/>
        </authorList>
    </citation>
    <scope>NUCLEOTIDE SEQUENCE [LARGE SCALE GENOMIC DNA]</scope>
    <source>
        <strain evidence="13 14">SC2-2</strain>
    </source>
</reference>
<dbReference type="PROSITE" id="PS51643">
    <property type="entry name" value="HD_CAS3"/>
    <property type="match status" value="1"/>
</dbReference>
<dbReference type="InterPro" id="IPR027417">
    <property type="entry name" value="P-loop_NTPase"/>
</dbReference>
<evidence type="ECO:0000256" key="3">
    <source>
        <dbReference type="ARBA" id="ARBA00022722"/>
    </source>
</evidence>
<proteinExistence type="inferred from homology"/>
<evidence type="ECO:0000259" key="11">
    <source>
        <dbReference type="PROSITE" id="PS51192"/>
    </source>
</evidence>
<keyword evidence="7" id="KW-0347">Helicase</keyword>
<evidence type="ECO:0000313" key="13">
    <source>
        <dbReference type="EMBL" id="UOE39972.1"/>
    </source>
</evidence>
<dbReference type="Pfam" id="PF01966">
    <property type="entry name" value="HD"/>
    <property type="match status" value="1"/>
</dbReference>
<evidence type="ECO:0000256" key="1">
    <source>
        <dbReference type="ARBA" id="ARBA00006847"/>
    </source>
</evidence>
<dbReference type="EMBL" id="CP094532">
    <property type="protein sequence ID" value="UOE39972.1"/>
    <property type="molecule type" value="Genomic_DNA"/>
</dbReference>
<protein>
    <submittedName>
        <fullName evidence="13">CRISPR-associated helicase Cas3</fullName>
    </submittedName>
</protein>
<evidence type="ECO:0000313" key="14">
    <source>
        <dbReference type="Proteomes" id="UP000831460"/>
    </source>
</evidence>
<dbReference type="NCBIfam" id="TIGR00277">
    <property type="entry name" value="HDIG"/>
    <property type="match status" value="1"/>
</dbReference>
<dbReference type="InterPro" id="IPR050079">
    <property type="entry name" value="DEAD_box_RNA_helicase"/>
</dbReference>
<dbReference type="SUPFAM" id="SSF109604">
    <property type="entry name" value="HD-domain/PDEase-like"/>
    <property type="match status" value="1"/>
</dbReference>
<name>A0ABY4BLB2_9FLAO</name>
<gene>
    <name evidence="13" type="primary">cas3</name>
    <name evidence="13" type="ORF">MTP09_08545</name>
</gene>
<dbReference type="SMART" id="SM00487">
    <property type="entry name" value="DEXDc"/>
    <property type="match status" value="1"/>
</dbReference>
<evidence type="ECO:0000259" key="12">
    <source>
        <dbReference type="PROSITE" id="PS51643"/>
    </source>
</evidence>
<dbReference type="SUPFAM" id="SSF52540">
    <property type="entry name" value="P-loop containing nucleoside triphosphate hydrolases"/>
    <property type="match status" value="1"/>
</dbReference>
<dbReference type="CDD" id="cd09641">
    <property type="entry name" value="Cas3''_I"/>
    <property type="match status" value="1"/>
</dbReference>
<dbReference type="NCBIfam" id="TIGR01596">
    <property type="entry name" value="cas3_HD"/>
    <property type="match status" value="1"/>
</dbReference>
<dbReference type="InterPro" id="IPR006674">
    <property type="entry name" value="HD_domain"/>
</dbReference>